<keyword evidence="3" id="KW-1185">Reference proteome</keyword>
<dbReference type="PANTHER" id="PTHR48228:SF5">
    <property type="entry name" value="ALPHA-METHYLACYL-COA RACEMASE"/>
    <property type="match status" value="1"/>
</dbReference>
<organism evidence="2 3">
    <name type="scientific">Amycolatopsis acididurans</name>
    <dbReference type="NCBI Taxonomy" id="2724524"/>
    <lineage>
        <taxon>Bacteria</taxon>
        <taxon>Bacillati</taxon>
        <taxon>Actinomycetota</taxon>
        <taxon>Actinomycetes</taxon>
        <taxon>Pseudonocardiales</taxon>
        <taxon>Pseudonocardiaceae</taxon>
        <taxon>Amycolatopsis</taxon>
    </lineage>
</organism>
<feature type="compositionally biased region" description="Pro residues" evidence="1">
    <location>
        <begin position="704"/>
        <end position="715"/>
    </location>
</feature>
<comment type="caution">
    <text evidence="2">The sequence shown here is derived from an EMBL/GenBank/DDBJ whole genome shotgun (WGS) entry which is preliminary data.</text>
</comment>
<dbReference type="InterPro" id="IPR003673">
    <property type="entry name" value="CoA-Trfase_fam_III"/>
</dbReference>
<evidence type="ECO:0000313" key="2">
    <source>
        <dbReference type="EMBL" id="NKQ54455.1"/>
    </source>
</evidence>
<dbReference type="Gene3D" id="3.30.1540.10">
    <property type="entry name" value="formyl-coa transferase, domain 3"/>
    <property type="match status" value="2"/>
</dbReference>
<keyword evidence="2" id="KW-0808">Transferase</keyword>
<dbReference type="SUPFAM" id="SSF89796">
    <property type="entry name" value="CoA-transferase family III (CaiB/BaiF)"/>
    <property type="match status" value="2"/>
</dbReference>
<dbReference type="GO" id="GO:0016740">
    <property type="term" value="F:transferase activity"/>
    <property type="evidence" value="ECO:0007669"/>
    <property type="project" value="UniProtKB-KW"/>
</dbReference>
<dbReference type="PANTHER" id="PTHR48228">
    <property type="entry name" value="SUCCINYL-COA--D-CITRAMALATE COA-TRANSFERASE"/>
    <property type="match status" value="1"/>
</dbReference>
<dbReference type="EMBL" id="JAAXLS010000009">
    <property type="protein sequence ID" value="NKQ54455.1"/>
    <property type="molecule type" value="Genomic_DNA"/>
</dbReference>
<dbReference type="Gene3D" id="3.40.50.10540">
    <property type="entry name" value="Crotonobetainyl-coa:carnitine coa-transferase, domain 1"/>
    <property type="match status" value="2"/>
</dbReference>
<gene>
    <name evidence="2" type="ORF">HFP15_16360</name>
</gene>
<feature type="region of interest" description="Disordered" evidence="1">
    <location>
        <begin position="704"/>
        <end position="723"/>
    </location>
</feature>
<dbReference type="Proteomes" id="UP000715441">
    <property type="component" value="Unassembled WGS sequence"/>
</dbReference>
<protein>
    <submittedName>
        <fullName evidence="2">CoA transferase</fullName>
    </submittedName>
</protein>
<dbReference type="RefSeq" id="WP_168516361.1">
    <property type="nucleotide sequence ID" value="NZ_JAAXLS010000009.1"/>
</dbReference>
<name>A0ABX1J7M7_9PSEU</name>
<accession>A0ABX1J7M7</accession>
<dbReference type="InterPro" id="IPR050509">
    <property type="entry name" value="CoA-transferase_III"/>
</dbReference>
<reference evidence="2 3" key="1">
    <citation type="submission" date="2020-04" db="EMBL/GenBank/DDBJ databases">
        <title>Novel species.</title>
        <authorList>
            <person name="Teo W.F.A."/>
            <person name="Lipun K."/>
            <person name="Srisuk N."/>
            <person name="Duangmal K."/>
        </authorList>
    </citation>
    <scope>NUCLEOTIDE SEQUENCE [LARGE SCALE GENOMIC DNA]</scope>
    <source>
        <strain evidence="2 3">K13G38</strain>
    </source>
</reference>
<evidence type="ECO:0000313" key="3">
    <source>
        <dbReference type="Proteomes" id="UP000715441"/>
    </source>
</evidence>
<dbReference type="InterPro" id="IPR023606">
    <property type="entry name" value="CoA-Trfase_III_dom_1_sf"/>
</dbReference>
<dbReference type="Pfam" id="PF02515">
    <property type="entry name" value="CoA_transf_3"/>
    <property type="match status" value="2"/>
</dbReference>
<sequence>MEPLEGLRVVEAALGVSTVGAGPAASLPGRLFRDLGAEVTRVQLAAAPTLDAGVEFGRVWDRGKDIVAVADDAAADAVAALAREADVLFLSGGEELAERRGLGYRQLARRNPRLVVARVRPSYHALGPIPDLELLVHARSGLLTQIRAHRGGPAFGDLAVASIGAGLSAAVGALGCLVEREATGVGGWAETSLYEGMQAILPMIIGRAEHPSGATNLLWREQGPAEALSYRCADGEYVQLWFGAKGAYEAFLEHMGDEPSEHGYNADLMSGGMVERGRRWAARFAEHDRDWWVRDLAGAKFRCEPVLRAGEALRDPHVRAVGLAADHDDPDRGPITTLGPAIRVTAAGDGKPRRAGAGRLLTGVRVLDLSAYLAGPVTPLVLGGLGADVCKVEPPTGDVHRRMEPMFAAGQRGKRALALDLKSPDAPAVLERLFRWSDVVHHNSRVGLAERLGYDEAAVRAANPDVVYSFASGFGETGPRATLPANDQLMQALSGVEAGQGGEGMPPTYLVWGAIDVTGGWMAACGVLAGLYARRRRGGGQSVSTSLLAAALTMKSGAFLAGGQVVRGPVLDAGQTGYGAAYRIYAGADGAWFALAVPDVPAWQRLRAVTGLDELPAAPPPLRTTGALQPEEVLLERIFRGKNAADWVAALRSEGVPAEEVVEAGRGEFAAGFLDDPVNRMLGRVVGYRWGERGLVEQPSFPPAFGPAPSPPAPSGIPGLGEHTEDILASLG</sequence>
<evidence type="ECO:0000256" key="1">
    <source>
        <dbReference type="SAM" id="MobiDB-lite"/>
    </source>
</evidence>
<dbReference type="InterPro" id="IPR044855">
    <property type="entry name" value="CoA-Trfase_III_dom3_sf"/>
</dbReference>
<proteinExistence type="predicted"/>